<dbReference type="SUPFAM" id="SSF54631">
    <property type="entry name" value="CBS-domain pair"/>
    <property type="match status" value="1"/>
</dbReference>
<dbReference type="GO" id="GO:0030638">
    <property type="term" value="P:polyketide metabolic process"/>
    <property type="evidence" value="ECO:0007669"/>
    <property type="project" value="InterPro"/>
</dbReference>
<reference evidence="3 4" key="1">
    <citation type="submission" date="2018-08" db="EMBL/GenBank/DDBJ databases">
        <title>Meiothermus roseus NBRC 110900 genome sequencing project.</title>
        <authorList>
            <person name="Da Costa M.S."/>
            <person name="Albuquerque L."/>
            <person name="Raposo P."/>
            <person name="Froufe H.J.C."/>
            <person name="Barroso C.S."/>
            <person name="Egas C."/>
        </authorList>
    </citation>
    <scope>NUCLEOTIDE SEQUENCE [LARGE SCALE GENOMIC DNA]</scope>
    <source>
        <strain evidence="3 4">NBRC 110900</strain>
    </source>
</reference>
<gene>
    <name evidence="3" type="primary">kdsD</name>
    <name evidence="3" type="ORF">Mrose_01262</name>
</gene>
<dbReference type="Proteomes" id="UP000265341">
    <property type="component" value="Unassembled WGS sequence"/>
</dbReference>
<evidence type="ECO:0000313" key="4">
    <source>
        <dbReference type="Proteomes" id="UP000265341"/>
    </source>
</evidence>
<dbReference type="EMBL" id="QWLA01000018">
    <property type="protein sequence ID" value="RIH87553.1"/>
    <property type="molecule type" value="Genomic_DNA"/>
</dbReference>
<evidence type="ECO:0000259" key="2">
    <source>
        <dbReference type="PROSITE" id="PS51371"/>
    </source>
</evidence>
<evidence type="ECO:0000256" key="1">
    <source>
        <dbReference type="PROSITE-ProRule" id="PRU00703"/>
    </source>
</evidence>
<dbReference type="PROSITE" id="PS51371">
    <property type="entry name" value="CBS"/>
    <property type="match status" value="2"/>
</dbReference>
<dbReference type="CDD" id="cd17775">
    <property type="entry name" value="CBS_pair_bact_arch"/>
    <property type="match status" value="1"/>
</dbReference>
<dbReference type="Gene3D" id="3.10.450.50">
    <property type="match status" value="1"/>
</dbReference>
<protein>
    <submittedName>
        <fullName evidence="3">Arabinose 5-phosphate isomerase KdsD</fullName>
        <ecNumber evidence="3">5.3.1.13</ecNumber>
    </submittedName>
</protein>
<name>A0A399EV81_9DEIN</name>
<dbReference type="PANTHER" id="PTHR38436:SF1">
    <property type="entry name" value="ESTER CYCLASE"/>
    <property type="match status" value="1"/>
</dbReference>
<sequence>MGLRSIARQEVVRVSPQTSVAEAARLMEQKKVGSVVISDNGKPKGLLTDRDVTLRVLGKGMDPLKTPVEQVMTQDLVTLREDMGLLEALEAAKDKPIRRFLVVDNKDKLVGIFTLDDVLYLLGREMADVARIVEHEMPEAPTLPEERHMATLRRFIEECWNQGKLDALAECCIAGYTHHTLLRPEPVAGLEANKAWITQMRTAFPDLRYRIEEIFTSGDRVFLRWSATGTHKGEFAGIQPTNKKVEFSGSFHCRCENGKLAEGWAYPDAYGLLKQIGAIG</sequence>
<organism evidence="3 4">
    <name type="scientific">Calidithermus roseus</name>
    <dbReference type="NCBI Taxonomy" id="1644118"/>
    <lineage>
        <taxon>Bacteria</taxon>
        <taxon>Thermotogati</taxon>
        <taxon>Deinococcota</taxon>
        <taxon>Deinococci</taxon>
        <taxon>Thermales</taxon>
        <taxon>Thermaceae</taxon>
        <taxon>Calidithermus</taxon>
    </lineage>
</organism>
<dbReference type="InterPro" id="IPR032710">
    <property type="entry name" value="NTF2-like_dom_sf"/>
</dbReference>
<dbReference type="RefSeq" id="WP_182482700.1">
    <property type="nucleotide sequence ID" value="NZ_QWLA01000018.1"/>
</dbReference>
<feature type="domain" description="CBS" evidence="2">
    <location>
        <begin position="72"/>
        <end position="129"/>
    </location>
</feature>
<dbReference type="Gene3D" id="3.10.580.10">
    <property type="entry name" value="CBS-domain"/>
    <property type="match status" value="1"/>
</dbReference>
<keyword evidence="3" id="KW-0413">Isomerase</keyword>
<dbReference type="Pfam" id="PF00571">
    <property type="entry name" value="CBS"/>
    <property type="match status" value="2"/>
</dbReference>
<dbReference type="AlphaFoldDB" id="A0A399EV81"/>
<dbReference type="Pfam" id="PF07366">
    <property type="entry name" value="SnoaL"/>
    <property type="match status" value="1"/>
</dbReference>
<dbReference type="InterPro" id="IPR009959">
    <property type="entry name" value="Cyclase_SnoaL-like"/>
</dbReference>
<dbReference type="PANTHER" id="PTHR38436">
    <property type="entry name" value="POLYKETIDE CYCLASE SNOAL-LIKE DOMAIN"/>
    <property type="match status" value="1"/>
</dbReference>
<comment type="caution">
    <text evidence="3">The sequence shown here is derived from an EMBL/GenBank/DDBJ whole genome shotgun (WGS) entry which is preliminary data.</text>
</comment>
<evidence type="ECO:0000313" key="3">
    <source>
        <dbReference type="EMBL" id="RIH87553.1"/>
    </source>
</evidence>
<keyword evidence="1" id="KW-0129">CBS domain</keyword>
<accession>A0A399EV81</accession>
<dbReference type="SUPFAM" id="SSF54427">
    <property type="entry name" value="NTF2-like"/>
    <property type="match status" value="1"/>
</dbReference>
<dbReference type="SMART" id="SM00116">
    <property type="entry name" value="CBS"/>
    <property type="match status" value="2"/>
</dbReference>
<proteinExistence type="predicted"/>
<dbReference type="EC" id="5.3.1.13" evidence="3"/>
<dbReference type="GO" id="GO:0019146">
    <property type="term" value="F:arabinose-5-phosphate isomerase activity"/>
    <property type="evidence" value="ECO:0007669"/>
    <property type="project" value="UniProtKB-EC"/>
</dbReference>
<dbReference type="InterPro" id="IPR000644">
    <property type="entry name" value="CBS_dom"/>
</dbReference>
<feature type="domain" description="CBS" evidence="2">
    <location>
        <begin position="6"/>
        <end position="64"/>
    </location>
</feature>
<dbReference type="InterPro" id="IPR046342">
    <property type="entry name" value="CBS_dom_sf"/>
</dbReference>
<keyword evidence="4" id="KW-1185">Reference proteome</keyword>